<evidence type="ECO:0000313" key="3">
    <source>
        <dbReference type="Proteomes" id="UP000438429"/>
    </source>
</evidence>
<dbReference type="Proteomes" id="UP000438429">
    <property type="component" value="Unassembled WGS sequence"/>
</dbReference>
<feature type="region of interest" description="Disordered" evidence="1">
    <location>
        <begin position="1"/>
        <end position="48"/>
    </location>
</feature>
<protein>
    <submittedName>
        <fullName evidence="2">Uncharacterized protein</fullName>
    </submittedName>
</protein>
<reference evidence="2 3" key="1">
    <citation type="submission" date="2019-06" db="EMBL/GenBank/DDBJ databases">
        <title>Draft genomes of female and male turbot (Scophthalmus maximus).</title>
        <authorList>
            <person name="Xu H."/>
            <person name="Xu X.-W."/>
            <person name="Shao C."/>
            <person name="Chen S."/>
        </authorList>
    </citation>
    <scope>NUCLEOTIDE SEQUENCE [LARGE SCALE GENOMIC DNA]</scope>
    <source>
        <strain evidence="2">Ysfricsl-2016a</strain>
        <tissue evidence="2">Blood</tissue>
    </source>
</reference>
<comment type="caution">
    <text evidence="2">The sequence shown here is derived from an EMBL/GenBank/DDBJ whole genome shotgun (WGS) entry which is preliminary data.</text>
</comment>
<accession>A0A6A4SIR2</accession>
<name>A0A6A4SIR2_SCOMX</name>
<evidence type="ECO:0000313" key="2">
    <source>
        <dbReference type="EMBL" id="KAF0033137.1"/>
    </source>
</evidence>
<gene>
    <name evidence="2" type="ORF">F2P81_015427</name>
</gene>
<dbReference type="AlphaFoldDB" id="A0A6A4SIR2"/>
<evidence type="ECO:0000256" key="1">
    <source>
        <dbReference type="SAM" id="MobiDB-lite"/>
    </source>
</evidence>
<proteinExistence type="predicted"/>
<dbReference type="EMBL" id="VEVO01000013">
    <property type="protein sequence ID" value="KAF0033137.1"/>
    <property type="molecule type" value="Genomic_DNA"/>
</dbReference>
<organism evidence="2 3">
    <name type="scientific">Scophthalmus maximus</name>
    <name type="common">Turbot</name>
    <name type="synonym">Psetta maxima</name>
    <dbReference type="NCBI Taxonomy" id="52904"/>
    <lineage>
        <taxon>Eukaryota</taxon>
        <taxon>Metazoa</taxon>
        <taxon>Chordata</taxon>
        <taxon>Craniata</taxon>
        <taxon>Vertebrata</taxon>
        <taxon>Euteleostomi</taxon>
        <taxon>Actinopterygii</taxon>
        <taxon>Neopterygii</taxon>
        <taxon>Teleostei</taxon>
        <taxon>Neoteleostei</taxon>
        <taxon>Acanthomorphata</taxon>
        <taxon>Carangaria</taxon>
        <taxon>Pleuronectiformes</taxon>
        <taxon>Pleuronectoidei</taxon>
        <taxon>Scophthalmidae</taxon>
        <taxon>Scophthalmus</taxon>
    </lineage>
</organism>
<sequence length="68" mass="7520">MRRTRLQQRQKVGSSRLGPVRVDSAPGSTRARVRLGPSSTRPGPFDTERGRCAVRAELLTLRNISSES</sequence>